<sequence length="144" mass="17133">LIYRLFYCSKLTSTRLYFSKYLSKMVIRSLLRYLLNNEQLIQKIADSYPIRRAAQLTAYFIHKGKEIGEEKMEKLKESDIVGRVQDEAITSASKLQQKANTTIERTNKFVNTFTDTLKKEWKKEEMKIEEKKRLDEAKRNDKIK</sequence>
<name>A0A0B6ZVH4_9EUPU</name>
<evidence type="ECO:0000313" key="1">
    <source>
        <dbReference type="EMBL" id="CEK72619.1"/>
    </source>
</evidence>
<dbReference type="PANTHER" id="PTHR41161:SF1">
    <property type="entry name" value="PROTEIN NCBP2AS2"/>
    <property type="match status" value="1"/>
</dbReference>
<dbReference type="InterPro" id="IPR042407">
    <property type="entry name" value="NCBP2-AS2"/>
</dbReference>
<dbReference type="EMBL" id="HACG01025754">
    <property type="protein sequence ID" value="CEK72619.1"/>
    <property type="molecule type" value="Transcribed_RNA"/>
</dbReference>
<dbReference type="PANTHER" id="PTHR41161">
    <property type="entry name" value="PROTEIN NCBP2AS2"/>
    <property type="match status" value="1"/>
</dbReference>
<gene>
    <name evidence="1" type="primary">ORF83208</name>
</gene>
<protein>
    <submittedName>
        <fullName evidence="1">Uncharacterized protein</fullName>
    </submittedName>
</protein>
<feature type="non-terminal residue" evidence="1">
    <location>
        <position position="1"/>
    </location>
</feature>
<proteinExistence type="predicted"/>
<organism evidence="1">
    <name type="scientific">Arion vulgaris</name>
    <dbReference type="NCBI Taxonomy" id="1028688"/>
    <lineage>
        <taxon>Eukaryota</taxon>
        <taxon>Metazoa</taxon>
        <taxon>Spiralia</taxon>
        <taxon>Lophotrochozoa</taxon>
        <taxon>Mollusca</taxon>
        <taxon>Gastropoda</taxon>
        <taxon>Heterobranchia</taxon>
        <taxon>Euthyneura</taxon>
        <taxon>Panpulmonata</taxon>
        <taxon>Eupulmonata</taxon>
        <taxon>Stylommatophora</taxon>
        <taxon>Helicina</taxon>
        <taxon>Arionoidea</taxon>
        <taxon>Arionidae</taxon>
        <taxon>Arion</taxon>
    </lineage>
</organism>
<accession>A0A0B6ZVH4</accession>
<reference evidence="1" key="1">
    <citation type="submission" date="2014-12" db="EMBL/GenBank/DDBJ databases">
        <title>Insight into the proteome of Arion vulgaris.</title>
        <authorList>
            <person name="Aradska J."/>
            <person name="Bulat T."/>
            <person name="Smidak R."/>
            <person name="Sarate P."/>
            <person name="Gangsoo J."/>
            <person name="Sialana F."/>
            <person name="Bilban M."/>
            <person name="Lubec G."/>
        </authorList>
    </citation>
    <scope>NUCLEOTIDE SEQUENCE</scope>
    <source>
        <tissue evidence="1">Skin</tissue>
    </source>
</reference>
<dbReference type="AlphaFoldDB" id="A0A0B6ZVH4"/>